<evidence type="ECO:0000313" key="3">
    <source>
        <dbReference type="Proteomes" id="UP000346198"/>
    </source>
</evidence>
<evidence type="ECO:0000313" key="2">
    <source>
        <dbReference type="EMBL" id="VGO19919.1"/>
    </source>
</evidence>
<dbReference type="PANTHER" id="PTHR42912:SF80">
    <property type="entry name" value="METHYLTRANSFERASE DOMAIN-CONTAINING PROTEIN"/>
    <property type="match status" value="1"/>
</dbReference>
<dbReference type="PANTHER" id="PTHR42912">
    <property type="entry name" value="METHYLTRANSFERASE"/>
    <property type="match status" value="1"/>
</dbReference>
<reference evidence="2 3" key="1">
    <citation type="submission" date="2019-04" db="EMBL/GenBank/DDBJ databases">
        <authorList>
            <person name="Van Vliet M D."/>
        </authorList>
    </citation>
    <scope>NUCLEOTIDE SEQUENCE [LARGE SCALE GENOMIC DNA]</scope>
    <source>
        <strain evidence="2 3">F21</strain>
    </source>
</reference>
<dbReference type="InterPro" id="IPR029063">
    <property type="entry name" value="SAM-dependent_MTases_sf"/>
</dbReference>
<name>A0A6C2UIY8_9BACT</name>
<organism evidence="2 3">
    <name type="scientific">Pontiella sulfatireligans</name>
    <dbReference type="NCBI Taxonomy" id="2750658"/>
    <lineage>
        <taxon>Bacteria</taxon>
        <taxon>Pseudomonadati</taxon>
        <taxon>Kiritimatiellota</taxon>
        <taxon>Kiritimatiellia</taxon>
        <taxon>Kiritimatiellales</taxon>
        <taxon>Pontiellaceae</taxon>
        <taxon>Pontiella</taxon>
    </lineage>
</organism>
<dbReference type="EMBL" id="CAAHFH010000001">
    <property type="protein sequence ID" value="VGO19919.1"/>
    <property type="molecule type" value="Genomic_DNA"/>
</dbReference>
<sequence>MAKTSAFEKHASDYDQWFEDHRHVYQSELEALKKLLPESGKGMEVGVGTGRFAAPLGIKTGVEPSQAMREIARNKNIDAMDGTAEALPFPDEHFDYVLFVTTVCFLDSLEQAFKEAFRVLKSNGAVMIGMIDRDSQLGQEYDARKKESRFYKEAVFRSVDEVVSGLENSGFGGFQFVETLRYPTAEIMKKEPVQEGYGEGAFVVVKAVK</sequence>
<proteinExistence type="predicted"/>
<dbReference type="SUPFAM" id="SSF53335">
    <property type="entry name" value="S-adenosyl-L-methionine-dependent methyltransferases"/>
    <property type="match status" value="1"/>
</dbReference>
<accession>A0A6C2UIY8</accession>
<dbReference type="Gene3D" id="3.40.50.150">
    <property type="entry name" value="Vaccinia Virus protein VP39"/>
    <property type="match status" value="1"/>
</dbReference>
<dbReference type="InterPro" id="IPR050508">
    <property type="entry name" value="Methyltransf_Superfamily"/>
</dbReference>
<dbReference type="AlphaFoldDB" id="A0A6C2UIY8"/>
<gene>
    <name evidence="2" type="ORF">SCARR_01979</name>
</gene>
<dbReference type="Proteomes" id="UP000346198">
    <property type="component" value="Unassembled WGS sequence"/>
</dbReference>
<feature type="domain" description="Methyltransferase type 11" evidence="1">
    <location>
        <begin position="44"/>
        <end position="128"/>
    </location>
</feature>
<dbReference type="Pfam" id="PF08241">
    <property type="entry name" value="Methyltransf_11"/>
    <property type="match status" value="1"/>
</dbReference>
<evidence type="ECO:0000259" key="1">
    <source>
        <dbReference type="Pfam" id="PF08241"/>
    </source>
</evidence>
<dbReference type="RefSeq" id="WP_136061381.1">
    <property type="nucleotide sequence ID" value="NZ_CAAHFH010000001.1"/>
</dbReference>
<dbReference type="CDD" id="cd02440">
    <property type="entry name" value="AdoMet_MTases"/>
    <property type="match status" value="1"/>
</dbReference>
<protein>
    <recommendedName>
        <fullName evidence="1">Methyltransferase type 11 domain-containing protein</fullName>
    </recommendedName>
</protein>
<dbReference type="InterPro" id="IPR013216">
    <property type="entry name" value="Methyltransf_11"/>
</dbReference>
<keyword evidence="3" id="KW-1185">Reference proteome</keyword>
<dbReference type="GO" id="GO:0008757">
    <property type="term" value="F:S-adenosylmethionine-dependent methyltransferase activity"/>
    <property type="evidence" value="ECO:0007669"/>
    <property type="project" value="InterPro"/>
</dbReference>